<evidence type="ECO:0000313" key="1">
    <source>
        <dbReference type="EMBL" id="KAJ9077092.1"/>
    </source>
</evidence>
<proteinExistence type="predicted"/>
<reference evidence="1" key="1">
    <citation type="submission" date="2022-04" db="EMBL/GenBank/DDBJ databases">
        <title>Genome of the entomopathogenic fungus Entomophthora muscae.</title>
        <authorList>
            <person name="Elya C."/>
            <person name="Lovett B.R."/>
            <person name="Lee E."/>
            <person name="Macias A.M."/>
            <person name="Hajek A.E."/>
            <person name="De Bivort B.L."/>
            <person name="Kasson M.T."/>
            <person name="De Fine Licht H.H."/>
            <person name="Stajich J.E."/>
        </authorList>
    </citation>
    <scope>NUCLEOTIDE SEQUENCE</scope>
    <source>
        <strain evidence="1">Berkeley</strain>
    </source>
</reference>
<dbReference type="Proteomes" id="UP001165960">
    <property type="component" value="Unassembled WGS sequence"/>
</dbReference>
<gene>
    <name evidence="1" type="ORF">DSO57_1019952</name>
</gene>
<sequence length="117" mass="13467">MDEEKNQYTFKSLVGDLRSEVSHFGNFEYEGLESYFVTDSPNAEASSNILSKREFLFQGSDTQKDVSASFLRLRRLQDQTQDLLNYPKAIPNELDMLSTKINEIYALTEDRLKSLNA</sequence>
<evidence type="ECO:0000313" key="2">
    <source>
        <dbReference type="Proteomes" id="UP001165960"/>
    </source>
</evidence>
<organism evidence="1 2">
    <name type="scientific">Entomophthora muscae</name>
    <dbReference type="NCBI Taxonomy" id="34485"/>
    <lineage>
        <taxon>Eukaryota</taxon>
        <taxon>Fungi</taxon>
        <taxon>Fungi incertae sedis</taxon>
        <taxon>Zoopagomycota</taxon>
        <taxon>Entomophthoromycotina</taxon>
        <taxon>Entomophthoromycetes</taxon>
        <taxon>Entomophthorales</taxon>
        <taxon>Entomophthoraceae</taxon>
        <taxon>Entomophthora</taxon>
    </lineage>
</organism>
<protein>
    <submittedName>
        <fullName evidence="1">Uncharacterized protein</fullName>
    </submittedName>
</protein>
<dbReference type="EMBL" id="QTSX02002221">
    <property type="protein sequence ID" value="KAJ9077092.1"/>
    <property type="molecule type" value="Genomic_DNA"/>
</dbReference>
<keyword evidence="2" id="KW-1185">Reference proteome</keyword>
<comment type="caution">
    <text evidence="1">The sequence shown here is derived from an EMBL/GenBank/DDBJ whole genome shotgun (WGS) entry which is preliminary data.</text>
</comment>
<accession>A0ACC2TR61</accession>
<name>A0ACC2TR61_9FUNG</name>